<accession>A0AAU9ELQ6</accession>
<dbReference type="InterPro" id="IPR036411">
    <property type="entry name" value="TorD-like_sf"/>
</dbReference>
<evidence type="ECO:0008006" key="4">
    <source>
        <dbReference type="Google" id="ProtNLM"/>
    </source>
</evidence>
<evidence type="ECO:0000313" key="3">
    <source>
        <dbReference type="Proteomes" id="UP001366166"/>
    </source>
</evidence>
<keyword evidence="1" id="KW-0143">Chaperone</keyword>
<keyword evidence="3" id="KW-1185">Reference proteome</keyword>
<proteinExistence type="predicted"/>
<name>A0AAU9ELQ6_9BACT</name>
<dbReference type="EMBL" id="AP028679">
    <property type="protein sequence ID" value="BEQ16079.1"/>
    <property type="molecule type" value="Genomic_DNA"/>
</dbReference>
<evidence type="ECO:0000256" key="1">
    <source>
        <dbReference type="ARBA" id="ARBA00023186"/>
    </source>
</evidence>
<dbReference type="PANTHER" id="PTHR34227">
    <property type="entry name" value="CHAPERONE PROTEIN YCDY"/>
    <property type="match status" value="1"/>
</dbReference>
<dbReference type="InterPro" id="IPR050289">
    <property type="entry name" value="TorD/DmsD_chaperones"/>
</dbReference>
<dbReference type="Proteomes" id="UP001366166">
    <property type="component" value="Chromosome"/>
</dbReference>
<dbReference type="InterPro" id="IPR020945">
    <property type="entry name" value="DMSO/NO3_reduct_chaperone"/>
</dbReference>
<protein>
    <recommendedName>
        <fullName evidence="4">Molecular chaperone TorD</fullName>
    </recommendedName>
</protein>
<dbReference type="Gene3D" id="1.10.3480.10">
    <property type="entry name" value="TorD-like"/>
    <property type="match status" value="1"/>
</dbReference>
<organism evidence="2 3">
    <name type="scientific">Desulfoferula mesophila</name>
    <dbReference type="NCBI Taxonomy" id="3058419"/>
    <lineage>
        <taxon>Bacteria</taxon>
        <taxon>Pseudomonadati</taxon>
        <taxon>Thermodesulfobacteriota</taxon>
        <taxon>Desulfarculia</taxon>
        <taxon>Desulfarculales</taxon>
        <taxon>Desulfarculaceae</taxon>
        <taxon>Desulfoferula</taxon>
    </lineage>
</organism>
<evidence type="ECO:0000313" key="2">
    <source>
        <dbReference type="EMBL" id="BEQ16079.1"/>
    </source>
</evidence>
<dbReference type="PANTHER" id="PTHR34227:SF11">
    <property type="entry name" value="CHAPERONE PROTEIN TORD"/>
    <property type="match status" value="1"/>
</dbReference>
<dbReference type="SUPFAM" id="SSF89155">
    <property type="entry name" value="TorD-like"/>
    <property type="match status" value="1"/>
</dbReference>
<reference evidence="3" key="1">
    <citation type="journal article" date="2023" name="Arch. Microbiol.">
        <title>Desulfoferula mesophilus gen. nov. sp. nov., a mesophilic sulfate-reducing bacterium isolated from a brackish lake sediment.</title>
        <authorList>
            <person name="Watanabe T."/>
            <person name="Yabe T."/>
            <person name="Tsuji J.M."/>
            <person name="Fukui M."/>
        </authorList>
    </citation>
    <scope>NUCLEOTIDE SEQUENCE [LARGE SCALE GENOMIC DNA]</scope>
    <source>
        <strain evidence="3">12FAK</strain>
    </source>
</reference>
<gene>
    <name evidence="2" type="ORF">FAK_31450</name>
</gene>
<dbReference type="AlphaFoldDB" id="A0AAU9ELQ6"/>
<sequence length="217" mass="23743">MPPEKPPLRNKETLLDGLSMLARFYWGPDQELCEDLASPAYRDLFSRLARIVPDAAPTLRSIQAYLQNAPSSEALCLELETAYVATHVNPPAGNGAPLYHSCYVGDGLVMGPPAGAMALRLEQAGLSLGEKSGEPPDHLAVELEYLIFILEEGLAGRREWGLEEAGEMAARFMLPWVKDFVIRQAEASSPMLPMFASLLTAMLQEVAKEAFPSEQRA</sequence>
<dbReference type="KEGG" id="dmp:FAK_31450"/>
<dbReference type="Pfam" id="PF02613">
    <property type="entry name" value="Nitrate_red_del"/>
    <property type="match status" value="1"/>
</dbReference>